<dbReference type="EMBL" id="JANHOG010002546">
    <property type="protein sequence ID" value="KAJ3522309.1"/>
    <property type="molecule type" value="Genomic_DNA"/>
</dbReference>
<dbReference type="Proteomes" id="UP001148662">
    <property type="component" value="Unassembled WGS sequence"/>
</dbReference>
<name>A0ACC1RMG4_9APHY</name>
<gene>
    <name evidence="1" type="ORF">NM688_g8892</name>
</gene>
<comment type="caution">
    <text evidence="1">The sequence shown here is derived from an EMBL/GenBank/DDBJ whole genome shotgun (WGS) entry which is preliminary data.</text>
</comment>
<proteinExistence type="predicted"/>
<protein>
    <submittedName>
        <fullName evidence="1">Uncharacterized protein</fullName>
    </submittedName>
</protein>
<sequence length="207" mass="22426">MHHGCARQVQPSPRSLECQRKPSNAPRDLRRSAPATTLTTCLPKRTRSATITGEYNNLVALCDIAGLNSYHRVMPFRWLKQARLSKLRATSKATIAQDTNVDDCARHVANKIDSGYLPTTAPVPTWAARPLTNLFYDAPQDTLTVILADNPTVPSSPTIVEVVIPENTHRDGASAGPPSSHDDPAEGASPTALIATAAFAIWLNRAR</sequence>
<accession>A0ACC1RMG4</accession>
<organism evidence="1 2">
    <name type="scientific">Phlebia brevispora</name>
    <dbReference type="NCBI Taxonomy" id="194682"/>
    <lineage>
        <taxon>Eukaryota</taxon>
        <taxon>Fungi</taxon>
        <taxon>Dikarya</taxon>
        <taxon>Basidiomycota</taxon>
        <taxon>Agaricomycotina</taxon>
        <taxon>Agaricomycetes</taxon>
        <taxon>Polyporales</taxon>
        <taxon>Meruliaceae</taxon>
        <taxon>Phlebia</taxon>
    </lineage>
</organism>
<reference evidence="1" key="1">
    <citation type="submission" date="2022-07" db="EMBL/GenBank/DDBJ databases">
        <title>Genome Sequence of Phlebia brevispora.</title>
        <authorList>
            <person name="Buettner E."/>
        </authorList>
    </citation>
    <scope>NUCLEOTIDE SEQUENCE</scope>
    <source>
        <strain evidence="1">MPL23</strain>
    </source>
</reference>
<keyword evidence="2" id="KW-1185">Reference proteome</keyword>
<evidence type="ECO:0000313" key="2">
    <source>
        <dbReference type="Proteomes" id="UP001148662"/>
    </source>
</evidence>
<evidence type="ECO:0000313" key="1">
    <source>
        <dbReference type="EMBL" id="KAJ3522309.1"/>
    </source>
</evidence>